<dbReference type="RefSeq" id="WP_010725108.1">
    <property type="nucleotide sequence ID" value="NC_000117.1"/>
</dbReference>
<dbReference type="GeneID" id="884965"/>
<dbReference type="EnsemblBacteria" id="AAC67758">
    <property type="protein sequence ID" value="AAC67758"/>
    <property type="gene ID" value="CT_167"/>
</dbReference>
<dbReference type="Pfam" id="PF11996">
    <property type="entry name" value="DUF3491"/>
    <property type="match status" value="1"/>
</dbReference>
<evidence type="ECO:0000313" key="2">
    <source>
        <dbReference type="Proteomes" id="UP000000431"/>
    </source>
</evidence>
<evidence type="ECO:0000313" key="1">
    <source>
        <dbReference type="EMBL" id="AAC67758.1"/>
    </source>
</evidence>
<dbReference type="AlphaFoldDB" id="O84169"/>
<protein>
    <recommendedName>
        <fullName evidence="3">Adherence factor</fullName>
    </recommendedName>
</protein>
<name>O84169_CHLTR</name>
<dbReference type="HOGENOM" id="CLU_773165_0_0_0"/>
<sequence>MYAGHIKGAMEHRHWHEFPHLLSKFDITVHARTIKYFAFKGSLATNDTILFRSYLEPEILDIYNSTPVDLHVWSQYDQIRIHKATLKLEGFQVYNVTTATDALNRQLMYAQNFVNIRGRDLSIKPFYIRTGSGIGAIQLVFKDLFVNDLSDITDRTFEKEAKPLLAKKPHSLIDPTYKEFLKFFLGETSCDLTQYIQEFGDTSHIIKMIRDPKTHELQEPAHLPVNPVVLTYTIDPKEEEVRQDKLLFLDKLMKEYRFPQPTQAESYYYIDPVSGDLYITRVALTRPTEKAFLLRLAQFKSRWLDFQNIFISGVRASTGTSKSLEASGTGVMFIGPEIRHIELDFFRHIAGRALPERVSSRSSVVFPTNDQVVLYNPALAMKFYTYTAFMLWNLRDRARGESKRAKAYDNYLLEACMSLDTAGKPHWKIPEGFLQFAFASVLG</sequence>
<accession>O84169</accession>
<dbReference type="InParanoid" id="O84169"/>
<dbReference type="PIR" id="F71549">
    <property type="entry name" value="F71549"/>
</dbReference>
<dbReference type="PATRIC" id="fig|272561.5.peg.180"/>
<evidence type="ECO:0008006" key="3">
    <source>
        <dbReference type="Google" id="ProtNLM"/>
    </source>
</evidence>
<dbReference type="EMBL" id="AE001273">
    <property type="protein sequence ID" value="AAC67758.1"/>
    <property type="molecule type" value="Genomic_DNA"/>
</dbReference>
<dbReference type="RefSeq" id="NP_219670.1">
    <property type="nucleotide sequence ID" value="NC_000117.1"/>
</dbReference>
<dbReference type="Proteomes" id="UP000000431">
    <property type="component" value="Chromosome"/>
</dbReference>
<proteinExistence type="predicted"/>
<organism evidence="1 2">
    <name type="scientific">Chlamydia trachomatis serovar D (strain ATCC VR-885 / DSM 19411 / UW-3/Cx)</name>
    <dbReference type="NCBI Taxonomy" id="272561"/>
    <lineage>
        <taxon>Bacteria</taxon>
        <taxon>Pseudomonadati</taxon>
        <taxon>Chlamydiota</taxon>
        <taxon>Chlamydiia</taxon>
        <taxon>Chlamydiales</taxon>
        <taxon>Chlamydiaceae</taxon>
        <taxon>Chlamydia/Chlamydophila group</taxon>
        <taxon>Chlamydia</taxon>
    </lineage>
</organism>
<dbReference type="InterPro" id="IPR021882">
    <property type="entry name" value="DUF3491"/>
</dbReference>
<reference evidence="1 2" key="1">
    <citation type="journal article" date="1998" name="Science">
        <title>Genome sequence of an obligate intracellular pathogen of humans: Chlamydia trachomatis.</title>
        <authorList>
            <person name="Stephens R.S."/>
            <person name="Kalman S."/>
            <person name="Lammel C.J."/>
            <person name="Fan J."/>
            <person name="Marathe R."/>
            <person name="Aravind L."/>
            <person name="Mitchell W.P."/>
            <person name="Olinger L."/>
            <person name="Tatusov R.L."/>
            <person name="Zhao Q."/>
            <person name="Koonin E.V."/>
            <person name="Davis R.W."/>
        </authorList>
    </citation>
    <scope>NUCLEOTIDE SEQUENCE [LARGE SCALE GENOMIC DNA]</scope>
    <source>
        <strain evidence="2">D/UW-3/Cx</strain>
    </source>
</reference>
<dbReference type="STRING" id="272561.CT_167"/>
<gene>
    <name evidence="1" type="ordered locus">CT_167</name>
</gene>
<keyword evidence="2" id="KW-1185">Reference proteome</keyword>
<dbReference type="KEGG" id="ctr:CT_167"/>